<dbReference type="PANTHER" id="PTHR30408:SF12">
    <property type="entry name" value="TYPE I RESTRICTION ENZYME MJAVIII SPECIFICITY SUBUNIT"/>
    <property type="match status" value="1"/>
</dbReference>
<feature type="domain" description="Type I restriction modification DNA specificity" evidence="4">
    <location>
        <begin position="32"/>
        <end position="186"/>
    </location>
</feature>
<reference evidence="6" key="1">
    <citation type="submission" date="2017-01" db="EMBL/GenBank/DDBJ databases">
        <authorList>
            <person name="Varghese N."/>
            <person name="Submissions S."/>
        </authorList>
    </citation>
    <scope>NUCLEOTIDE SEQUENCE [LARGE SCALE GENOMIC DNA]</scope>
    <source>
        <strain evidence="6">DSM 17126</strain>
    </source>
</reference>
<dbReference type="Pfam" id="PF01420">
    <property type="entry name" value="Methylase_S"/>
    <property type="match status" value="1"/>
</dbReference>
<proteinExistence type="inferred from homology"/>
<name>A0A1N7KF50_9FLAO</name>
<dbReference type="EMBL" id="FTNY01000010">
    <property type="protein sequence ID" value="SIS60094.1"/>
    <property type="molecule type" value="Genomic_DNA"/>
</dbReference>
<accession>A0A1N7KF50</accession>
<evidence type="ECO:0000256" key="3">
    <source>
        <dbReference type="ARBA" id="ARBA00023125"/>
    </source>
</evidence>
<dbReference type="InterPro" id="IPR000055">
    <property type="entry name" value="Restrct_endonuc_typeI_TRD"/>
</dbReference>
<protein>
    <submittedName>
        <fullName evidence="5">Type I restriction enzyme, S subunit</fullName>
    </submittedName>
</protein>
<gene>
    <name evidence="5" type="ORF">SAMN05421639_1108</name>
</gene>
<organism evidence="5 6">
    <name type="scientific">Chryseobacterium shigense</name>
    <dbReference type="NCBI Taxonomy" id="297244"/>
    <lineage>
        <taxon>Bacteria</taxon>
        <taxon>Pseudomonadati</taxon>
        <taxon>Bacteroidota</taxon>
        <taxon>Flavobacteriia</taxon>
        <taxon>Flavobacteriales</taxon>
        <taxon>Weeksellaceae</taxon>
        <taxon>Chryseobacterium group</taxon>
        <taxon>Chryseobacterium</taxon>
    </lineage>
</organism>
<dbReference type="GO" id="GO:0003677">
    <property type="term" value="F:DNA binding"/>
    <property type="evidence" value="ECO:0007669"/>
    <property type="project" value="UniProtKB-KW"/>
</dbReference>
<evidence type="ECO:0000259" key="4">
    <source>
        <dbReference type="Pfam" id="PF01420"/>
    </source>
</evidence>
<keyword evidence="6" id="KW-1185">Reference proteome</keyword>
<dbReference type="PANTHER" id="PTHR30408">
    <property type="entry name" value="TYPE-1 RESTRICTION ENZYME ECOKI SPECIFICITY PROTEIN"/>
    <property type="match status" value="1"/>
</dbReference>
<dbReference type="InterPro" id="IPR044946">
    <property type="entry name" value="Restrct_endonuc_typeI_TRD_sf"/>
</dbReference>
<dbReference type="Proteomes" id="UP000186373">
    <property type="component" value="Unassembled WGS sequence"/>
</dbReference>
<evidence type="ECO:0000313" key="5">
    <source>
        <dbReference type="EMBL" id="SIS60094.1"/>
    </source>
</evidence>
<keyword evidence="3" id="KW-0238">DNA-binding</keyword>
<dbReference type="CDD" id="cd16961">
    <property type="entry name" value="RMtype1_S_TRD-CR_like"/>
    <property type="match status" value="1"/>
</dbReference>
<dbReference type="InterPro" id="IPR052021">
    <property type="entry name" value="Type-I_RS_S_subunit"/>
</dbReference>
<comment type="similarity">
    <text evidence="1">Belongs to the type-I restriction system S methylase family.</text>
</comment>
<dbReference type="AlphaFoldDB" id="A0A1N7KF50"/>
<evidence type="ECO:0000313" key="6">
    <source>
        <dbReference type="Proteomes" id="UP000186373"/>
    </source>
</evidence>
<dbReference type="SUPFAM" id="SSF116734">
    <property type="entry name" value="DNA methylase specificity domain"/>
    <property type="match status" value="2"/>
</dbReference>
<dbReference type="Gene3D" id="3.90.220.20">
    <property type="entry name" value="DNA methylase specificity domains"/>
    <property type="match status" value="2"/>
</dbReference>
<sequence>MKNLNFPNLRFKANNGDDFPKWDMKFGNEIFQNISDKNHNSDLPILAITQEYGAIPRDLIDYKISVTDKSVDSYKVVQKGDFIISLRSFQGGIEYSEYQGICSPAYIILRPIITVDRIFYKYYLKTSKYITHLNRKLEGIRDGKMISYKYFSDISLPLPSIAEQNKISSFLFLIDSRIQTQKKIIDDLIVVKNSTVKKLFEEKIKFKNVNFSIWEKKKLNEISKEHLQKNPNNLYTEVFSVSKHKGVINQIEHLGRSFSAKEITHYKLVYPGDLVYTKSPTSEFPFGIIKQNRTDRIGVVSPLYCVFQPQTFALGYLLHEYFNSAVNTFNYLNPLVQKGAKNTMNINNDTFLNGAKLLLPMNEDEQNKIYKFLSLIEYKITLEKELLAQFENQKKYLLANLFV</sequence>
<dbReference type="RefSeq" id="WP_076510622.1">
    <property type="nucleotide sequence ID" value="NZ_FTNY01000010.1"/>
</dbReference>
<evidence type="ECO:0000256" key="2">
    <source>
        <dbReference type="ARBA" id="ARBA00022747"/>
    </source>
</evidence>
<evidence type="ECO:0000256" key="1">
    <source>
        <dbReference type="ARBA" id="ARBA00010923"/>
    </source>
</evidence>
<dbReference type="GO" id="GO:0009307">
    <property type="term" value="P:DNA restriction-modification system"/>
    <property type="evidence" value="ECO:0007669"/>
    <property type="project" value="UniProtKB-KW"/>
</dbReference>
<keyword evidence="2" id="KW-0680">Restriction system</keyword>